<keyword evidence="3" id="KW-1185">Reference proteome</keyword>
<accession>A0A835AQM3</accession>
<gene>
    <name evidence="2" type="ORF">HU200_051106</name>
</gene>
<comment type="caution">
    <text evidence="2">The sequence shown here is derived from an EMBL/GenBank/DDBJ whole genome shotgun (WGS) entry which is preliminary data.</text>
</comment>
<feature type="domain" description="Pectinesterase inhibitor" evidence="1">
    <location>
        <begin position="39"/>
        <end position="124"/>
    </location>
</feature>
<reference evidence="2" key="1">
    <citation type="submission" date="2020-07" db="EMBL/GenBank/DDBJ databases">
        <title>Genome sequence and genetic diversity analysis of an under-domesticated orphan crop, white fonio (Digitaria exilis).</title>
        <authorList>
            <person name="Bennetzen J.L."/>
            <person name="Chen S."/>
            <person name="Ma X."/>
            <person name="Wang X."/>
            <person name="Yssel A.E.J."/>
            <person name="Chaluvadi S.R."/>
            <person name="Johnson M."/>
            <person name="Gangashetty P."/>
            <person name="Hamidou F."/>
            <person name="Sanogo M.D."/>
            <person name="Zwaenepoel A."/>
            <person name="Wallace J."/>
            <person name="Van De Peer Y."/>
            <person name="Van Deynze A."/>
        </authorList>
    </citation>
    <scope>NUCLEOTIDE SEQUENCE</scope>
    <source>
        <tissue evidence="2">Leaves</tissue>
    </source>
</reference>
<dbReference type="Gene3D" id="1.20.140.40">
    <property type="entry name" value="Invertase/pectin methylesterase inhibitor family protein"/>
    <property type="match status" value="1"/>
</dbReference>
<dbReference type="PANTHER" id="PTHR34838:SF3">
    <property type="entry name" value="OS08G0142100 PROTEIN"/>
    <property type="match status" value="1"/>
</dbReference>
<dbReference type="EMBL" id="JACEFO010002268">
    <property type="protein sequence ID" value="KAF8669924.1"/>
    <property type="molecule type" value="Genomic_DNA"/>
</dbReference>
<protein>
    <recommendedName>
        <fullName evidence="1">Pectinesterase inhibitor domain-containing protein</fullName>
    </recommendedName>
</protein>
<evidence type="ECO:0000313" key="3">
    <source>
        <dbReference type="Proteomes" id="UP000636709"/>
    </source>
</evidence>
<name>A0A835AQM3_9POAL</name>
<sequence length="156" mass="17432">MFTSGAAYDKVISTKMVYVGTMSAGRPCNPRRMLPRSQPTRLSTKKASLKYSDTMNKINVMLEAKDLPGEEREAISHCREKYREASSQMASGADHLSSCDFRHTRQEFMDALTAVRSCLDRLHDSFQSLPLYALVEADFAVTGVARDLEALTNSGW</sequence>
<dbReference type="OrthoDB" id="646583at2759"/>
<dbReference type="InterPro" id="IPR006501">
    <property type="entry name" value="Pectinesterase_inhib_dom"/>
</dbReference>
<dbReference type="InterPro" id="IPR035513">
    <property type="entry name" value="Invertase/methylesterase_inhib"/>
</dbReference>
<proteinExistence type="predicted"/>
<dbReference type="SUPFAM" id="SSF101148">
    <property type="entry name" value="Plant invertase/pectin methylesterase inhibitor"/>
    <property type="match status" value="1"/>
</dbReference>
<dbReference type="PANTHER" id="PTHR34838">
    <property type="entry name" value="OS08G0142100 PROTEIN-RELATED"/>
    <property type="match status" value="1"/>
</dbReference>
<dbReference type="Proteomes" id="UP000636709">
    <property type="component" value="Unassembled WGS sequence"/>
</dbReference>
<dbReference type="AlphaFoldDB" id="A0A835AQM3"/>
<dbReference type="Pfam" id="PF04043">
    <property type="entry name" value="PMEI"/>
    <property type="match status" value="1"/>
</dbReference>
<organism evidence="2 3">
    <name type="scientific">Digitaria exilis</name>
    <dbReference type="NCBI Taxonomy" id="1010633"/>
    <lineage>
        <taxon>Eukaryota</taxon>
        <taxon>Viridiplantae</taxon>
        <taxon>Streptophyta</taxon>
        <taxon>Embryophyta</taxon>
        <taxon>Tracheophyta</taxon>
        <taxon>Spermatophyta</taxon>
        <taxon>Magnoliopsida</taxon>
        <taxon>Liliopsida</taxon>
        <taxon>Poales</taxon>
        <taxon>Poaceae</taxon>
        <taxon>PACMAD clade</taxon>
        <taxon>Panicoideae</taxon>
        <taxon>Panicodae</taxon>
        <taxon>Paniceae</taxon>
        <taxon>Anthephorinae</taxon>
        <taxon>Digitaria</taxon>
    </lineage>
</organism>
<evidence type="ECO:0000313" key="2">
    <source>
        <dbReference type="EMBL" id="KAF8669924.1"/>
    </source>
</evidence>
<evidence type="ECO:0000259" key="1">
    <source>
        <dbReference type="Pfam" id="PF04043"/>
    </source>
</evidence>
<dbReference type="GO" id="GO:0004857">
    <property type="term" value="F:enzyme inhibitor activity"/>
    <property type="evidence" value="ECO:0007669"/>
    <property type="project" value="InterPro"/>
</dbReference>